<dbReference type="PANTHER" id="PTHR14421:SF3">
    <property type="entry name" value="SPERMATOGENESIS-ASSOCIATED PROTEIN 1"/>
    <property type="match status" value="1"/>
</dbReference>
<dbReference type="InterPro" id="IPR039062">
    <property type="entry name" value="SPAT1"/>
</dbReference>
<keyword evidence="1" id="KW-0175">Coiled coil</keyword>
<dbReference type="OrthoDB" id="9901850at2759"/>
<protein>
    <submittedName>
        <fullName evidence="4">Spermatosis associated 1</fullName>
    </submittedName>
</protein>
<evidence type="ECO:0000313" key="5">
    <source>
        <dbReference type="Proteomes" id="UP000694569"/>
    </source>
</evidence>
<dbReference type="InterPro" id="IPR031478">
    <property type="entry name" value="SPATA1_C"/>
</dbReference>
<feature type="coiled-coil region" evidence="1">
    <location>
        <begin position="371"/>
        <end position="419"/>
    </location>
</feature>
<dbReference type="Proteomes" id="UP000694569">
    <property type="component" value="Unplaced"/>
</dbReference>
<dbReference type="AlphaFoldDB" id="A0A8C5Q874"/>
<gene>
    <name evidence="4" type="primary">SPATA1</name>
</gene>
<organism evidence="4 5">
    <name type="scientific">Leptobrachium leishanense</name>
    <name type="common">Leishan spiny toad</name>
    <dbReference type="NCBI Taxonomy" id="445787"/>
    <lineage>
        <taxon>Eukaryota</taxon>
        <taxon>Metazoa</taxon>
        <taxon>Chordata</taxon>
        <taxon>Craniata</taxon>
        <taxon>Vertebrata</taxon>
        <taxon>Euteleostomi</taxon>
        <taxon>Amphibia</taxon>
        <taxon>Batrachia</taxon>
        <taxon>Anura</taxon>
        <taxon>Pelobatoidea</taxon>
        <taxon>Megophryidae</taxon>
        <taxon>Leptobrachium</taxon>
    </lineage>
</organism>
<feature type="domain" description="Spermatogenesis-associated protein 1 C-terminal" evidence="3">
    <location>
        <begin position="269"/>
        <end position="417"/>
    </location>
</feature>
<feature type="region of interest" description="Disordered" evidence="2">
    <location>
        <begin position="171"/>
        <end position="193"/>
    </location>
</feature>
<dbReference type="Pfam" id="PF15743">
    <property type="entry name" value="SPATA1_C"/>
    <property type="match status" value="1"/>
</dbReference>
<feature type="region of interest" description="Disordered" evidence="2">
    <location>
        <begin position="85"/>
        <end position="146"/>
    </location>
</feature>
<dbReference type="GeneTree" id="ENSGT00390000003298"/>
<sequence length="430" mass="49116">MFISAGFIRAPPDMLLRTLREQLAEFLGDELLLDKFSFLKCVGSSLALVKAKQEMELKLKAFAPPYAGQPELYLLPGVESESSLTPATHSFTAGYPESTSTEPLEETHDWDQAILHPTTEISRNRPKTAPEEKERQQRSVRKAQEMTSRIKGLMYQRQRVERDIAAETRSSFVNEAEDAPAKPGTNSDSGISGNFPEHLHGKRDGNLFFVEESESERRPNAQIGKNPFRPLPDPAQYHAPPSPPPLPAFPATMSPPPRGPEPEESLVRRLQKVKDERLKLEKCREDLIRKTKSLLEQYKLRRQQERDSWKKKYFESKKVTSVLEETFSKCRTDLELCYQNLLSQLAARDSRKRIKYPTLAATSKNSVIMSITSRQQEVEQLKRRVEDARIKLLIEMKMRKQAASDLNVLKAQLAKKKAESALTNHVMYRV</sequence>
<reference evidence="4" key="1">
    <citation type="submission" date="2025-08" db="UniProtKB">
        <authorList>
            <consortium name="Ensembl"/>
        </authorList>
    </citation>
    <scope>IDENTIFICATION</scope>
</reference>
<feature type="compositionally biased region" description="Pro residues" evidence="2">
    <location>
        <begin position="240"/>
        <end position="259"/>
    </location>
</feature>
<feature type="region of interest" description="Disordered" evidence="2">
    <location>
        <begin position="214"/>
        <end position="263"/>
    </location>
</feature>
<evidence type="ECO:0000313" key="4">
    <source>
        <dbReference type="Ensembl" id="ENSLLEP00000033935.1"/>
    </source>
</evidence>
<dbReference type="Ensembl" id="ENSLLET00000035225.1">
    <property type="protein sequence ID" value="ENSLLEP00000033935.1"/>
    <property type="gene ID" value="ENSLLEG00000021464.1"/>
</dbReference>
<evidence type="ECO:0000256" key="1">
    <source>
        <dbReference type="SAM" id="Coils"/>
    </source>
</evidence>
<name>A0A8C5Q874_9ANUR</name>
<dbReference type="PANTHER" id="PTHR14421">
    <property type="entry name" value="SPERMATOGENESIS-ASSOCIATED PROTEIN 1"/>
    <property type="match status" value="1"/>
</dbReference>
<reference evidence="4" key="2">
    <citation type="submission" date="2025-09" db="UniProtKB">
        <authorList>
            <consortium name="Ensembl"/>
        </authorList>
    </citation>
    <scope>IDENTIFICATION</scope>
</reference>
<evidence type="ECO:0000259" key="3">
    <source>
        <dbReference type="Pfam" id="PF15743"/>
    </source>
</evidence>
<evidence type="ECO:0000256" key="2">
    <source>
        <dbReference type="SAM" id="MobiDB-lite"/>
    </source>
</evidence>
<keyword evidence="5" id="KW-1185">Reference proteome</keyword>
<proteinExistence type="predicted"/>
<accession>A0A8C5Q874</accession>
<feature type="compositionally biased region" description="Basic and acidic residues" evidence="2">
    <location>
        <begin position="128"/>
        <end position="137"/>
    </location>
</feature>